<keyword evidence="3" id="KW-1185">Reference proteome</keyword>
<protein>
    <submittedName>
        <fullName evidence="2">Uncharacterized protein</fullName>
    </submittedName>
</protein>
<feature type="transmembrane region" description="Helical" evidence="1">
    <location>
        <begin position="106"/>
        <end position="128"/>
    </location>
</feature>
<keyword evidence="1" id="KW-0812">Transmembrane</keyword>
<evidence type="ECO:0000256" key="1">
    <source>
        <dbReference type="SAM" id="Phobius"/>
    </source>
</evidence>
<dbReference type="Proteomes" id="UP001468798">
    <property type="component" value="Unassembled WGS sequence"/>
</dbReference>
<reference evidence="2 3" key="1">
    <citation type="submission" date="2024-03" db="EMBL/GenBank/DDBJ databases">
        <title>Two novel species of the genus Flavobacterium exhibiting potentially degradation of complex polysaccharides.</title>
        <authorList>
            <person name="Lian X."/>
        </authorList>
    </citation>
    <scope>NUCLEOTIDE SEQUENCE [LARGE SCALE GENOMIC DNA]</scope>
    <source>
        <strain evidence="2 3">N6</strain>
    </source>
</reference>
<name>A0ABU9NP18_9FLAO</name>
<dbReference type="EMBL" id="JBCGDP010000004">
    <property type="protein sequence ID" value="MEM0576111.1"/>
    <property type="molecule type" value="Genomic_DNA"/>
</dbReference>
<accession>A0ABU9NP18</accession>
<evidence type="ECO:0000313" key="3">
    <source>
        <dbReference type="Proteomes" id="UP001468798"/>
    </source>
</evidence>
<organism evidence="2 3">
    <name type="scientific">Flavobacterium polysaccharolyticum</name>
    <dbReference type="NCBI Taxonomy" id="3133148"/>
    <lineage>
        <taxon>Bacteria</taxon>
        <taxon>Pseudomonadati</taxon>
        <taxon>Bacteroidota</taxon>
        <taxon>Flavobacteriia</taxon>
        <taxon>Flavobacteriales</taxon>
        <taxon>Flavobacteriaceae</taxon>
        <taxon>Flavobacterium</taxon>
    </lineage>
</organism>
<gene>
    <name evidence="2" type="ORF">WFZ86_06340</name>
</gene>
<keyword evidence="1" id="KW-0472">Membrane</keyword>
<dbReference type="RefSeq" id="WP_342691156.1">
    <property type="nucleotide sequence ID" value="NZ_JBCGDP010000004.1"/>
</dbReference>
<evidence type="ECO:0000313" key="2">
    <source>
        <dbReference type="EMBL" id="MEM0576111.1"/>
    </source>
</evidence>
<proteinExistence type="predicted"/>
<sequence>MKTLEELQKFISFGYLYLILMGLLQESLFFNQIGINILNYSSITDILVSPIAILTSHPILLLALVVISAILFTIPNYLSKRSHKNWIQKSILKNKPNLNETETRTFFSNLVIVFFLTTLLCFFLGIGLGMGEKIAERIANNKLEYNTKMTFGDGNSENVYLIETNSMYYFYLTKGNQNVKIAPIGTIKNLELIKN</sequence>
<feature type="transmembrane region" description="Helical" evidence="1">
    <location>
        <begin position="51"/>
        <end position="74"/>
    </location>
</feature>
<keyword evidence="1" id="KW-1133">Transmembrane helix</keyword>
<comment type="caution">
    <text evidence="2">The sequence shown here is derived from an EMBL/GenBank/DDBJ whole genome shotgun (WGS) entry which is preliminary data.</text>
</comment>
<feature type="transmembrane region" description="Helical" evidence="1">
    <location>
        <begin position="12"/>
        <end position="30"/>
    </location>
</feature>